<feature type="non-terminal residue" evidence="1">
    <location>
        <position position="1"/>
    </location>
</feature>
<reference evidence="1 2" key="1">
    <citation type="journal article" date="2023" name="Sci. Data">
        <title>Genome assembly of the Korean intertidal mud-creeper Batillaria attramentaria.</title>
        <authorList>
            <person name="Patra A.K."/>
            <person name="Ho P.T."/>
            <person name="Jun S."/>
            <person name="Lee S.J."/>
            <person name="Kim Y."/>
            <person name="Won Y.J."/>
        </authorList>
    </citation>
    <scope>NUCLEOTIDE SEQUENCE [LARGE SCALE GENOMIC DNA]</scope>
    <source>
        <strain evidence="1">Wonlab-2016</strain>
    </source>
</reference>
<gene>
    <name evidence="1" type="ORF">BaRGS_00000834</name>
</gene>
<evidence type="ECO:0000313" key="1">
    <source>
        <dbReference type="EMBL" id="KAK7507869.1"/>
    </source>
</evidence>
<dbReference type="InterPro" id="IPR001299">
    <property type="entry name" value="Ependymin"/>
</dbReference>
<sequence length="216" mass="24338">DRFPPTYTKTHPVLVSCREGEHSSVILQFVTFSAMKTSAVFLLVLFGLAFSQSLPQKCCFSKKLEAMLTDLTTIKSNQISLVSMALDFERQMEVRLMYEIRADDPTHCNRRTLTWPLPDRCVPDDAEYLGSTYLGPVNSLPYDSWRYRYTGTQANMTMAFSTQGCVPILESLVGDLGFGPVDFTYLFTTVKQDIEDPSVFNIPRSCNQVDAPENIG</sequence>
<dbReference type="Pfam" id="PF00811">
    <property type="entry name" value="Ependymin"/>
    <property type="match status" value="1"/>
</dbReference>
<organism evidence="1 2">
    <name type="scientific">Batillaria attramentaria</name>
    <dbReference type="NCBI Taxonomy" id="370345"/>
    <lineage>
        <taxon>Eukaryota</taxon>
        <taxon>Metazoa</taxon>
        <taxon>Spiralia</taxon>
        <taxon>Lophotrochozoa</taxon>
        <taxon>Mollusca</taxon>
        <taxon>Gastropoda</taxon>
        <taxon>Caenogastropoda</taxon>
        <taxon>Sorbeoconcha</taxon>
        <taxon>Cerithioidea</taxon>
        <taxon>Batillariidae</taxon>
        <taxon>Batillaria</taxon>
    </lineage>
</organism>
<comment type="caution">
    <text evidence="1">The sequence shown here is derived from an EMBL/GenBank/DDBJ whole genome shotgun (WGS) entry which is preliminary data.</text>
</comment>
<evidence type="ECO:0000313" key="2">
    <source>
        <dbReference type="Proteomes" id="UP001519460"/>
    </source>
</evidence>
<accession>A0ABD0M7S7</accession>
<dbReference type="PANTHER" id="PTHR10697">
    <property type="entry name" value="MAMMALIAN EPENDYMIN-RELATED PROTEIN 1"/>
    <property type="match status" value="1"/>
</dbReference>
<proteinExistence type="predicted"/>
<dbReference type="AlphaFoldDB" id="A0ABD0M7S7"/>
<protein>
    <submittedName>
        <fullName evidence="1">Uncharacterized protein</fullName>
    </submittedName>
</protein>
<keyword evidence="2" id="KW-1185">Reference proteome</keyword>
<dbReference type="PANTHER" id="PTHR10697:SF13">
    <property type="entry name" value="RICIN B LECTIN DOMAIN-CONTAINING PROTEIN"/>
    <property type="match status" value="1"/>
</dbReference>
<dbReference type="Proteomes" id="UP001519460">
    <property type="component" value="Unassembled WGS sequence"/>
</dbReference>
<dbReference type="EMBL" id="JACVVK020000003">
    <property type="protein sequence ID" value="KAK7507869.1"/>
    <property type="molecule type" value="Genomic_DNA"/>
</dbReference>
<name>A0ABD0M7S7_9CAEN</name>